<keyword evidence="3" id="KW-1185">Reference proteome</keyword>
<dbReference type="AlphaFoldDB" id="N2AMV1"/>
<sequence>MEETVLICEDSIEGILTGVYKAYELKKDHNFIHLQTSGIENYRLFSTYQEVEADEEKSGKVLRTIYQRFGSEAYTQLCQAMVSCDTEKADAVYHTIVVGISGRYRGRLMDHLSNRYIRKAFSLSRNTGIEIHHLLGFLRFQELQNGVLLARYGPKNDITALLTPHFANRLPNEDFAIYDEQRKYYAVHPKGKQWYLVRGELPILKEQEVYTRQEAEYQMLYRHFCESIAITDRKNLQLQRNMLPLRFRKYMVEFANMD</sequence>
<evidence type="ECO:0000259" key="1">
    <source>
        <dbReference type="Pfam" id="PF13566"/>
    </source>
</evidence>
<protein>
    <recommendedName>
        <fullName evidence="1">DUF4130 domain-containing protein</fullName>
    </recommendedName>
</protein>
<dbReference type="OrthoDB" id="5290748at2"/>
<dbReference type="eggNOG" id="COG1573">
    <property type="taxonomic scope" value="Bacteria"/>
</dbReference>
<dbReference type="Pfam" id="PF13566">
    <property type="entry name" value="DUF4130"/>
    <property type="match status" value="1"/>
</dbReference>
<name>N2AMV1_9FIRM</name>
<dbReference type="STRING" id="1235802.C823_02815"/>
<dbReference type="InterPro" id="IPR023875">
    <property type="entry name" value="DNA_repair_put"/>
</dbReference>
<dbReference type="EMBL" id="AQFT01000087">
    <property type="protein sequence ID" value="EMZ25799.1"/>
    <property type="molecule type" value="Genomic_DNA"/>
</dbReference>
<gene>
    <name evidence="2" type="ORF">C823_02815</name>
</gene>
<dbReference type="NCBIfam" id="TIGR03915">
    <property type="entry name" value="SAM_7_link_chp"/>
    <property type="match status" value="1"/>
</dbReference>
<dbReference type="HOGENOM" id="CLU_068835_0_0_9"/>
<organism evidence="2 3">
    <name type="scientific">Eubacterium plexicaudatum ASF492</name>
    <dbReference type="NCBI Taxonomy" id="1235802"/>
    <lineage>
        <taxon>Bacteria</taxon>
        <taxon>Bacillati</taxon>
        <taxon>Bacillota</taxon>
        <taxon>Clostridia</taxon>
        <taxon>Eubacteriales</taxon>
        <taxon>Eubacteriaceae</taxon>
        <taxon>Eubacterium</taxon>
    </lineage>
</organism>
<dbReference type="InterPro" id="IPR025404">
    <property type="entry name" value="DUF4130"/>
</dbReference>
<evidence type="ECO:0000313" key="3">
    <source>
        <dbReference type="Proteomes" id="UP000012589"/>
    </source>
</evidence>
<comment type="caution">
    <text evidence="2">The sequence shown here is derived from an EMBL/GenBank/DDBJ whole genome shotgun (WGS) entry which is preliminary data.</text>
</comment>
<accession>N2AMV1</accession>
<reference evidence="2 3" key="1">
    <citation type="journal article" date="2014" name="Genome Announc.">
        <title>Draft genome sequences of the altered schaedler flora, a defined bacterial community from gnotobiotic mice.</title>
        <authorList>
            <person name="Wannemuehler M.J."/>
            <person name="Overstreet A.M."/>
            <person name="Ward D.V."/>
            <person name="Phillips G.J."/>
        </authorList>
    </citation>
    <scope>NUCLEOTIDE SEQUENCE [LARGE SCALE GENOMIC DNA]</scope>
    <source>
        <strain evidence="2 3">ASF492</strain>
    </source>
</reference>
<proteinExistence type="predicted"/>
<dbReference type="Proteomes" id="UP000012589">
    <property type="component" value="Unassembled WGS sequence"/>
</dbReference>
<evidence type="ECO:0000313" key="2">
    <source>
        <dbReference type="EMBL" id="EMZ25799.1"/>
    </source>
</evidence>
<feature type="domain" description="DUF4130" evidence="1">
    <location>
        <begin position="87"/>
        <end position="253"/>
    </location>
</feature>
<dbReference type="PATRIC" id="fig|1235802.3.peg.2974"/>